<dbReference type="GO" id="GO:0009252">
    <property type="term" value="P:peptidoglycan biosynthetic process"/>
    <property type="evidence" value="ECO:0007669"/>
    <property type="project" value="UniProtKB-KW"/>
</dbReference>
<dbReference type="Pfam" id="PF00768">
    <property type="entry name" value="Peptidase_S11"/>
    <property type="match status" value="1"/>
</dbReference>
<evidence type="ECO:0000256" key="13">
    <source>
        <dbReference type="PIRSR" id="PIRSR618044-2"/>
    </source>
</evidence>
<feature type="domain" description="Peptidase S11 D-Ala-D-Ala carboxypeptidase A C-terminal" evidence="16">
    <location>
        <begin position="272"/>
        <end position="357"/>
    </location>
</feature>
<keyword evidence="18" id="KW-1185">Reference proteome</keyword>
<accession>A0AAW5E0J7</accession>
<evidence type="ECO:0000259" key="15">
    <source>
        <dbReference type="Pfam" id="PF00768"/>
    </source>
</evidence>
<feature type="active site" evidence="12">
    <location>
        <position position="116"/>
    </location>
</feature>
<evidence type="ECO:0000256" key="5">
    <source>
        <dbReference type="ARBA" id="ARBA00022670"/>
    </source>
</evidence>
<evidence type="ECO:0000256" key="1">
    <source>
        <dbReference type="ARBA" id="ARBA00004752"/>
    </source>
</evidence>
<dbReference type="InterPro" id="IPR012338">
    <property type="entry name" value="Beta-lactam/transpept-like"/>
</dbReference>
<dbReference type="SUPFAM" id="SSF56601">
    <property type="entry name" value="beta-lactamase/transpeptidase-like"/>
    <property type="match status" value="1"/>
</dbReference>
<dbReference type="RefSeq" id="WP_240253508.1">
    <property type="nucleotide sequence ID" value="NZ_JAKTTI010000005.1"/>
</dbReference>
<gene>
    <name evidence="17" type="ORF">MJG50_05630</name>
</gene>
<name>A0AAW5E0J7_9BACI</name>
<comment type="caution">
    <text evidence="17">The sequence shown here is derived from an EMBL/GenBank/DDBJ whole genome shotgun (WGS) entry which is preliminary data.</text>
</comment>
<feature type="domain" description="Peptidase S11 D-alanyl-D-alanine carboxypeptidase A N-terminal" evidence="15">
    <location>
        <begin position="29"/>
        <end position="255"/>
    </location>
</feature>
<keyword evidence="7" id="KW-0378">Hydrolase</keyword>
<protein>
    <recommendedName>
        <fullName evidence="3">serine-type D-Ala-D-Ala carboxypeptidase</fullName>
        <ecNumber evidence="3">3.4.16.4</ecNumber>
    </recommendedName>
</protein>
<reference evidence="17" key="1">
    <citation type="submission" date="2022-02" db="EMBL/GenBank/DDBJ databases">
        <title>Fredinandcohnia quinoae sp. nov. isolated from Chenopodium quinoa seeds.</title>
        <authorList>
            <person name="Saati-Santamaria Z."/>
            <person name="Flores-Felix J.D."/>
            <person name="Igual J.M."/>
            <person name="Velazquez E."/>
            <person name="Garcia-Fraile P."/>
            <person name="Martinez-Molina E."/>
        </authorList>
    </citation>
    <scope>NUCLEOTIDE SEQUENCE</scope>
    <source>
        <strain evidence="17">SECRCQ15</strain>
    </source>
</reference>
<evidence type="ECO:0000256" key="8">
    <source>
        <dbReference type="ARBA" id="ARBA00022960"/>
    </source>
</evidence>
<comment type="similarity">
    <text evidence="2 14">Belongs to the peptidase S11 family.</text>
</comment>
<dbReference type="AlphaFoldDB" id="A0AAW5E0J7"/>
<dbReference type="GO" id="GO:0009002">
    <property type="term" value="F:serine-type D-Ala-D-Ala carboxypeptidase activity"/>
    <property type="evidence" value="ECO:0007669"/>
    <property type="project" value="UniProtKB-EC"/>
</dbReference>
<dbReference type="InterPro" id="IPR012907">
    <property type="entry name" value="Peptidase_S11_C"/>
</dbReference>
<evidence type="ECO:0000256" key="10">
    <source>
        <dbReference type="ARBA" id="ARBA00023316"/>
    </source>
</evidence>
<keyword evidence="5" id="KW-0645">Protease</keyword>
<dbReference type="PRINTS" id="PR00725">
    <property type="entry name" value="DADACBPTASE1"/>
</dbReference>
<dbReference type="GO" id="GO:0008360">
    <property type="term" value="P:regulation of cell shape"/>
    <property type="evidence" value="ECO:0007669"/>
    <property type="project" value="UniProtKB-KW"/>
</dbReference>
<feature type="binding site" evidence="13">
    <location>
        <position position="225"/>
    </location>
    <ligand>
        <name>substrate</name>
    </ligand>
</feature>
<evidence type="ECO:0000256" key="2">
    <source>
        <dbReference type="ARBA" id="ARBA00007164"/>
    </source>
</evidence>
<dbReference type="Gene3D" id="2.30.140.30">
    <property type="match status" value="1"/>
</dbReference>
<dbReference type="Gene3D" id="3.40.710.10">
    <property type="entry name" value="DD-peptidase/beta-lactamase superfamily"/>
    <property type="match status" value="1"/>
</dbReference>
<sequence length="383" mass="43288">MTLFRKRVILVITVVLLTAILTPQRVNAVSSISAKGAILIEQESGRIIYEKNAYTKMRIASITKIMTAILAIESGKMEDMVKVSSKAVGTEGSSLYLQPNEKIKLEDLVYGLMLRSGNDAAVAISEHVGGSIEGFVFLMNQKAAEIGMRSTEFANPHGLDDHENHYSTAYDMAILTRYAMKNERFREISGTKVYRSPNPNEKWDRVWRNKNKLLTKLYPYSTGGKTGYTKRAKRTLVSTASKDGLDLIAVTINASNDWNDHMNMFNHGFGAYDLVKIVKKGKLKNINQQFYKNKVFIDHDYLYPLTEEERANIKVHISLMNPKENDWEDRNDVPDIVGTLTVNLADDTITEIPIYFQNGKGKKPNLSYWETLKSIFLISIGVK</sequence>
<comment type="catalytic activity">
    <reaction evidence="11">
        <text>Preferential cleavage: (Ac)2-L-Lys-D-Ala-|-D-Ala. Also transpeptidation of peptidyl-alanyl moieties that are N-acyl substituents of D-alanine.</text>
        <dbReference type="EC" id="3.4.16.4"/>
    </reaction>
</comment>
<evidence type="ECO:0000256" key="14">
    <source>
        <dbReference type="RuleBase" id="RU004016"/>
    </source>
</evidence>
<dbReference type="EMBL" id="JAKTTI010000005">
    <property type="protein sequence ID" value="MCH1624800.1"/>
    <property type="molecule type" value="Genomic_DNA"/>
</dbReference>
<keyword evidence="8" id="KW-0133">Cell shape</keyword>
<keyword evidence="4 17" id="KW-0121">Carboxypeptidase</keyword>
<evidence type="ECO:0000256" key="4">
    <source>
        <dbReference type="ARBA" id="ARBA00022645"/>
    </source>
</evidence>
<dbReference type="PANTHER" id="PTHR21581:SF33">
    <property type="entry name" value="D-ALANYL-D-ALANINE CARBOXYPEPTIDASE DACB"/>
    <property type="match status" value="1"/>
</dbReference>
<evidence type="ECO:0000313" key="17">
    <source>
        <dbReference type="EMBL" id="MCH1624800.1"/>
    </source>
</evidence>
<comment type="pathway">
    <text evidence="1">Cell wall biogenesis; peptidoglycan biosynthesis.</text>
</comment>
<evidence type="ECO:0000313" key="18">
    <source>
        <dbReference type="Proteomes" id="UP001431131"/>
    </source>
</evidence>
<keyword evidence="9" id="KW-0573">Peptidoglycan synthesis</keyword>
<proteinExistence type="inferred from homology"/>
<dbReference type="InterPro" id="IPR001967">
    <property type="entry name" value="Peptidase_S11_N"/>
</dbReference>
<dbReference type="GO" id="GO:0071555">
    <property type="term" value="P:cell wall organization"/>
    <property type="evidence" value="ECO:0007669"/>
    <property type="project" value="UniProtKB-KW"/>
</dbReference>
<dbReference type="PANTHER" id="PTHR21581">
    <property type="entry name" value="D-ALANYL-D-ALANINE CARBOXYPEPTIDASE"/>
    <property type="match status" value="1"/>
</dbReference>
<evidence type="ECO:0000256" key="3">
    <source>
        <dbReference type="ARBA" id="ARBA00012448"/>
    </source>
</evidence>
<evidence type="ECO:0000256" key="11">
    <source>
        <dbReference type="ARBA" id="ARBA00034000"/>
    </source>
</evidence>
<evidence type="ECO:0000256" key="9">
    <source>
        <dbReference type="ARBA" id="ARBA00022984"/>
    </source>
</evidence>
<dbReference type="Pfam" id="PF07943">
    <property type="entry name" value="PBP5_C"/>
    <property type="match status" value="1"/>
</dbReference>
<evidence type="ECO:0000256" key="6">
    <source>
        <dbReference type="ARBA" id="ARBA00022729"/>
    </source>
</evidence>
<dbReference type="EC" id="3.4.16.4" evidence="3"/>
<evidence type="ECO:0000256" key="7">
    <source>
        <dbReference type="ARBA" id="ARBA00022801"/>
    </source>
</evidence>
<organism evidence="17 18">
    <name type="scientific">Fredinandcohnia quinoae</name>
    <dbReference type="NCBI Taxonomy" id="2918902"/>
    <lineage>
        <taxon>Bacteria</taxon>
        <taxon>Bacillati</taxon>
        <taxon>Bacillota</taxon>
        <taxon>Bacilli</taxon>
        <taxon>Bacillales</taxon>
        <taxon>Bacillaceae</taxon>
        <taxon>Fredinandcohnia</taxon>
    </lineage>
</organism>
<feature type="active site" description="Acyl-ester intermediate" evidence="12">
    <location>
        <position position="61"/>
    </location>
</feature>
<evidence type="ECO:0000256" key="12">
    <source>
        <dbReference type="PIRSR" id="PIRSR618044-1"/>
    </source>
</evidence>
<keyword evidence="6" id="KW-0732">Signal</keyword>
<dbReference type="Proteomes" id="UP001431131">
    <property type="component" value="Unassembled WGS sequence"/>
</dbReference>
<evidence type="ECO:0000259" key="16">
    <source>
        <dbReference type="Pfam" id="PF07943"/>
    </source>
</evidence>
<keyword evidence="10" id="KW-0961">Cell wall biogenesis/degradation</keyword>
<feature type="active site" description="Acyl-ester intermediate" evidence="12">
    <location>
        <position position="64"/>
    </location>
</feature>
<dbReference type="InterPro" id="IPR018044">
    <property type="entry name" value="Peptidase_S11"/>
</dbReference>
<dbReference type="GO" id="GO:0006508">
    <property type="term" value="P:proteolysis"/>
    <property type="evidence" value="ECO:0007669"/>
    <property type="project" value="UniProtKB-KW"/>
</dbReference>